<dbReference type="GO" id="GO:0016787">
    <property type="term" value="F:hydrolase activity"/>
    <property type="evidence" value="ECO:0007669"/>
    <property type="project" value="UniProtKB-KW"/>
</dbReference>
<dbReference type="InterPro" id="IPR029058">
    <property type="entry name" value="AB_hydrolase_fold"/>
</dbReference>
<organism evidence="1 2">
    <name type="scientific">Nocardia veterana</name>
    <dbReference type="NCBI Taxonomy" id="132249"/>
    <lineage>
        <taxon>Bacteria</taxon>
        <taxon>Bacillati</taxon>
        <taxon>Actinomycetota</taxon>
        <taxon>Actinomycetes</taxon>
        <taxon>Mycobacteriales</taxon>
        <taxon>Nocardiaceae</taxon>
        <taxon>Nocardia</taxon>
    </lineage>
</organism>
<dbReference type="Proteomes" id="UP000523447">
    <property type="component" value="Unassembled WGS sequence"/>
</dbReference>
<sequence length="243" mass="24837">MSELPSPAATRPAVVVGLPGTGSDADFARRAFEPACAAMGLPFIAVEPDPRAVVASCRAALDEAALAGPVLAAGISLGAAIAVEWAAEHPASAHAVIAALPAWTGADAVGCPAALSAATTAAQLRAEGLEPVIERMRAGSPPWLARALAQSWRTHWPDLPAALEEAAGYAWPEPETLVALDVPTAIVAAVDDPVHPVAVAERWNELLPHARLHRITLDELGADPGILGRRGLGALIAAPIPRG</sequence>
<dbReference type="EMBL" id="JAAXPE010000024">
    <property type="protein sequence ID" value="NKY88031.1"/>
    <property type="molecule type" value="Genomic_DNA"/>
</dbReference>
<proteinExistence type="predicted"/>
<comment type="caution">
    <text evidence="1">The sequence shown here is derived from an EMBL/GenBank/DDBJ whole genome shotgun (WGS) entry which is preliminary data.</text>
</comment>
<accession>A0A7X6M0L6</accession>
<keyword evidence="2" id="KW-1185">Reference proteome</keyword>
<protein>
    <submittedName>
        <fullName evidence="1">Alpha/beta hydrolase</fullName>
    </submittedName>
</protein>
<name>A0A7X6M0L6_9NOCA</name>
<reference evidence="1 2" key="1">
    <citation type="submission" date="2020-04" db="EMBL/GenBank/DDBJ databases">
        <title>MicrobeNet Type strains.</title>
        <authorList>
            <person name="Nicholson A.C."/>
        </authorList>
    </citation>
    <scope>NUCLEOTIDE SEQUENCE [LARGE SCALE GENOMIC DNA]</scope>
    <source>
        <strain evidence="1 2">DSM 44445</strain>
    </source>
</reference>
<dbReference type="RefSeq" id="WP_040720251.1">
    <property type="nucleotide sequence ID" value="NZ_CAWPHS010000017.1"/>
</dbReference>
<evidence type="ECO:0000313" key="1">
    <source>
        <dbReference type="EMBL" id="NKY88031.1"/>
    </source>
</evidence>
<gene>
    <name evidence="1" type="ORF">HGA07_20700</name>
</gene>
<dbReference type="SUPFAM" id="SSF53474">
    <property type="entry name" value="alpha/beta-Hydrolases"/>
    <property type="match status" value="1"/>
</dbReference>
<keyword evidence="1" id="KW-0378">Hydrolase</keyword>
<evidence type="ECO:0000313" key="2">
    <source>
        <dbReference type="Proteomes" id="UP000523447"/>
    </source>
</evidence>
<dbReference type="Gene3D" id="3.40.50.1820">
    <property type="entry name" value="alpha/beta hydrolase"/>
    <property type="match status" value="1"/>
</dbReference>
<dbReference type="AlphaFoldDB" id="A0A7X6M0L6"/>